<reference evidence="3" key="1">
    <citation type="journal article" date="2019" name="Int. J. Syst. Evol. Microbiol.">
        <title>The Global Catalogue of Microorganisms (GCM) 10K type strain sequencing project: providing services to taxonomists for standard genome sequencing and annotation.</title>
        <authorList>
            <consortium name="The Broad Institute Genomics Platform"/>
            <consortium name="The Broad Institute Genome Sequencing Center for Infectious Disease"/>
            <person name="Wu L."/>
            <person name="Ma J."/>
        </authorList>
    </citation>
    <scope>NUCLEOTIDE SEQUENCE [LARGE SCALE GENOMIC DNA]</scope>
    <source>
        <strain evidence="3">JCM 9371</strain>
    </source>
</reference>
<evidence type="ECO:0000313" key="2">
    <source>
        <dbReference type="EMBL" id="MFD0688729.1"/>
    </source>
</evidence>
<protein>
    <submittedName>
        <fullName evidence="2">Uncharacterized protein</fullName>
    </submittedName>
</protein>
<dbReference type="EMBL" id="JBHTGP010000015">
    <property type="protein sequence ID" value="MFD0688729.1"/>
    <property type="molecule type" value="Genomic_DNA"/>
</dbReference>
<dbReference type="Proteomes" id="UP001597063">
    <property type="component" value="Unassembled WGS sequence"/>
</dbReference>
<dbReference type="RefSeq" id="WP_207400337.1">
    <property type="nucleotide sequence ID" value="NZ_CAACUY010000327.1"/>
</dbReference>
<evidence type="ECO:0000256" key="1">
    <source>
        <dbReference type="SAM" id="MobiDB-lite"/>
    </source>
</evidence>
<accession>A0ABW2XTE7</accession>
<evidence type="ECO:0000313" key="3">
    <source>
        <dbReference type="Proteomes" id="UP001597063"/>
    </source>
</evidence>
<organism evidence="2 3">
    <name type="scientific">Actinomadura fibrosa</name>
    <dbReference type="NCBI Taxonomy" id="111802"/>
    <lineage>
        <taxon>Bacteria</taxon>
        <taxon>Bacillati</taxon>
        <taxon>Actinomycetota</taxon>
        <taxon>Actinomycetes</taxon>
        <taxon>Streptosporangiales</taxon>
        <taxon>Thermomonosporaceae</taxon>
        <taxon>Actinomadura</taxon>
    </lineage>
</organism>
<name>A0ABW2XTE7_9ACTN</name>
<gene>
    <name evidence="2" type="ORF">ACFQZM_29840</name>
</gene>
<keyword evidence="3" id="KW-1185">Reference proteome</keyword>
<feature type="region of interest" description="Disordered" evidence="1">
    <location>
        <begin position="1"/>
        <end position="21"/>
    </location>
</feature>
<sequence length="388" mass="42887">MTAVGTGRLPRRADAAPAPRSPRVLLAPVTVTPTKPLSPSHLKGLLWTDVMYRATAHLGQVTYRCSQTALHLTEQTLGFWEYLDRVLGDTGYRDRSEQDIGELYVRYREEGRDVPAEALRPYAEAAERYGWVHPASRRVLELWTAHYARLGMHDPGLTLHQPPGFTLEEMLAWLDARGLCLDLRGSGGPVYLDPTRHGMPLRRLVSPDGRPNLLACALRDLLPLAASHDEVVLLHDTDLEPDYRLLARVLAHAGPQVRRVALGRVPIDGRVRTARQGDWRGRSAGDLLDALGTPPTPRGEALLRLAMRLYFIGSLGPGGRRSFQLEELRSRVGRAGRLLDAPPGDDDVAGFLARHREGLHVDPYRLTAGLLARHRPVPAGALVPAVYT</sequence>
<comment type="caution">
    <text evidence="2">The sequence shown here is derived from an EMBL/GenBank/DDBJ whole genome shotgun (WGS) entry which is preliminary data.</text>
</comment>
<proteinExistence type="predicted"/>